<feature type="compositionally biased region" description="Basic and acidic residues" evidence="1">
    <location>
        <begin position="884"/>
        <end position="893"/>
    </location>
</feature>
<feature type="region of interest" description="Disordered" evidence="1">
    <location>
        <begin position="1"/>
        <end position="370"/>
    </location>
</feature>
<feature type="compositionally biased region" description="Polar residues" evidence="1">
    <location>
        <begin position="200"/>
        <end position="215"/>
    </location>
</feature>
<keyword evidence="2" id="KW-0472">Membrane</keyword>
<sequence>MPAKITFVRHTTMAKKEVPAKKGSESSSDADPVSEVPAKEGGESSSDSDPVSEDVQGQAGAFGKKAQSPKGPSRSNRPGSPSYRDSLMAGATPKGQRPSQNYLDASPVLRGHTQSPEGSYRRAPTPLVPPTPRNMETSHILCPPSEDTPDQLPSAQPSKRPKAATAKPTTIVSRPLTRNFSKGSLPVTKADSHPTPGSKKITSAPSTRKASSSKTVPHGTPVVSTSAQVTPQTPGQSIRPNPKSSNASGWIIGGKPPAKDPCVSTKGPRVNTRPKPIRADPKKSADYQPGEPPAKPKGPPKLPLNAPVSSTPPTQLPPPPAQPQSPPAALQSQILAQSPLAPALSSSASVHSSPNQHPVEEGTLVTRDGHVATNQVVRKTWRDNLLGDCFEDSQGEEGAAIPAGPSVHNGKGKALEKANTPPLEDEQKKEVEMEALLALKKKYEEATALMEGVLLEAEAVLGKGNVVRRHQKTWGTAGSVIKKTLDQWDYSIKKSQQEKTPMVQIGDLIFPDSPTASRPQPSRSQSAKRPAPSAEAPPAPKKARTKKAKKEKSPSPDPGAGLPDQLAEKKRKEAQAKLDKWEARLHGPLSALDLVREISPTDRLKYKQTMEILDPKQPGKNVGQAGNELGYLIAGFCRNILTSFNLEDFLRKGELKDHTSYHPQIFPASVLATPSAPRLLQLGFPDPFWNKQHVNRDVLQEAHQYAKKVATVISPSWLSVLFASCRTGSTEAYTDTEQVENLVGLGYTRVNQCVCDAILIVSDSIVPVVTGVHEHAVPELEGIRNAGEFINQKLNSFPSTAGRKGTREATNFGIHYILRRAYEALLGLALMYEASIVKEMEDALEKDPAITGAELKLKKKALGQTALFRSGPSLPRSKTVSATSEHKDKEKMVGTEWTNRKRCAYASLAVFLVYGVAGWFVLLTNYRKYSMADIYGLMTLANSSALERLRKKADAQKMAADDSIENMPQIDTSSPHTSGAWQHTNCLIMYAILTPDFTRSKKFHDWNKTSDSWAKGLVAHDLAEAILADVYRELMDPGASLMPNLQAAPEVCLSSANRLAMDVFINLTRSSINDGELEEKIRQSEANIQKIREDAAIDSLLGGGDAMDVLAQYMDFEAEEKNVPHPNSKKGKARAKEDAIEAAWEQGPNEYESDGIDDSDPEDGSGDDDDADMEHVA</sequence>
<evidence type="ECO:0000256" key="2">
    <source>
        <dbReference type="SAM" id="Phobius"/>
    </source>
</evidence>
<feature type="region of interest" description="Disordered" evidence="1">
    <location>
        <begin position="872"/>
        <end position="893"/>
    </location>
</feature>
<feature type="compositionally biased region" description="Acidic residues" evidence="1">
    <location>
        <begin position="1151"/>
        <end position="1177"/>
    </location>
</feature>
<proteinExistence type="predicted"/>
<dbReference type="AlphaFoldDB" id="A0A2N5UEE8"/>
<organism evidence="3 4">
    <name type="scientific">Puccinia coronata f. sp. avenae</name>
    <dbReference type="NCBI Taxonomy" id="200324"/>
    <lineage>
        <taxon>Eukaryota</taxon>
        <taxon>Fungi</taxon>
        <taxon>Dikarya</taxon>
        <taxon>Basidiomycota</taxon>
        <taxon>Pucciniomycotina</taxon>
        <taxon>Pucciniomycetes</taxon>
        <taxon>Pucciniales</taxon>
        <taxon>Pucciniaceae</taxon>
        <taxon>Puccinia</taxon>
    </lineage>
</organism>
<feature type="compositionally biased region" description="Low complexity" evidence="1">
    <location>
        <begin position="43"/>
        <end position="55"/>
    </location>
</feature>
<reference evidence="3 4" key="1">
    <citation type="submission" date="2017-11" db="EMBL/GenBank/DDBJ databases">
        <title>De novo assembly and phasing of dikaryotic genomes from two isolates of Puccinia coronata f. sp. avenae, the causal agent of oat crown rust.</title>
        <authorList>
            <person name="Miller M.E."/>
            <person name="Zhang Y."/>
            <person name="Omidvar V."/>
            <person name="Sperschneider J."/>
            <person name="Schwessinger B."/>
            <person name="Raley C."/>
            <person name="Palmer J.M."/>
            <person name="Garnica D."/>
            <person name="Upadhyaya N."/>
            <person name="Rathjen J."/>
            <person name="Taylor J.M."/>
            <person name="Park R.F."/>
            <person name="Dodds P.N."/>
            <person name="Hirsch C.D."/>
            <person name="Kianian S.F."/>
            <person name="Figueroa M."/>
        </authorList>
    </citation>
    <scope>NUCLEOTIDE SEQUENCE [LARGE SCALE GENOMIC DNA]</scope>
    <source>
        <strain evidence="3">12SD80</strain>
    </source>
</reference>
<keyword evidence="2" id="KW-1133">Transmembrane helix</keyword>
<dbReference type="EMBL" id="PGCI01000165">
    <property type="protein sequence ID" value="PLW36122.1"/>
    <property type="molecule type" value="Genomic_DNA"/>
</dbReference>
<feature type="compositionally biased region" description="Polar residues" evidence="1">
    <location>
        <begin position="222"/>
        <end position="248"/>
    </location>
</feature>
<feature type="compositionally biased region" description="Basic and acidic residues" evidence="1">
    <location>
        <begin position="14"/>
        <end position="24"/>
    </location>
</feature>
<comment type="caution">
    <text evidence="3">The sequence shown here is derived from an EMBL/GenBank/DDBJ whole genome shotgun (WGS) entry which is preliminary data.</text>
</comment>
<feature type="compositionally biased region" description="Pro residues" evidence="1">
    <location>
        <begin position="314"/>
        <end position="326"/>
    </location>
</feature>
<protein>
    <submittedName>
        <fullName evidence="3">Uncharacterized protein</fullName>
    </submittedName>
</protein>
<name>A0A2N5UEE8_9BASI</name>
<feature type="compositionally biased region" description="Low complexity" evidence="1">
    <location>
        <begin position="327"/>
        <end position="354"/>
    </location>
</feature>
<keyword evidence="2" id="KW-0812">Transmembrane</keyword>
<gene>
    <name evidence="3" type="ORF">PCASD_11653</name>
</gene>
<feature type="transmembrane region" description="Helical" evidence="2">
    <location>
        <begin position="904"/>
        <end position="923"/>
    </location>
</feature>
<feature type="compositionally biased region" description="Low complexity" evidence="1">
    <location>
        <begin position="68"/>
        <end position="82"/>
    </location>
</feature>
<feature type="region of interest" description="Disordered" evidence="1">
    <location>
        <begin position="396"/>
        <end position="427"/>
    </location>
</feature>
<dbReference type="Proteomes" id="UP000235392">
    <property type="component" value="Unassembled WGS sequence"/>
</dbReference>
<accession>A0A2N5UEE8</accession>
<feature type="compositionally biased region" description="Pro residues" evidence="1">
    <location>
        <begin position="290"/>
        <end position="302"/>
    </location>
</feature>
<feature type="compositionally biased region" description="Basic residues" evidence="1">
    <location>
        <begin position="541"/>
        <end position="550"/>
    </location>
</feature>
<evidence type="ECO:0000313" key="3">
    <source>
        <dbReference type="EMBL" id="PLW36122.1"/>
    </source>
</evidence>
<evidence type="ECO:0000313" key="4">
    <source>
        <dbReference type="Proteomes" id="UP000235392"/>
    </source>
</evidence>
<feature type="compositionally biased region" description="Low complexity" evidence="1">
    <location>
        <begin position="303"/>
        <end position="313"/>
    </location>
</feature>
<feature type="compositionally biased region" description="Basic and acidic residues" evidence="1">
    <location>
        <begin position="566"/>
        <end position="575"/>
    </location>
</feature>
<feature type="compositionally biased region" description="Polar residues" evidence="1">
    <location>
        <begin position="167"/>
        <end position="182"/>
    </location>
</feature>
<feature type="region of interest" description="Disordered" evidence="1">
    <location>
        <begin position="508"/>
        <end position="575"/>
    </location>
</feature>
<feature type="region of interest" description="Disordered" evidence="1">
    <location>
        <begin position="1120"/>
        <end position="1177"/>
    </location>
</feature>
<feature type="compositionally biased region" description="Polar residues" evidence="1">
    <location>
        <begin position="514"/>
        <end position="525"/>
    </location>
</feature>
<evidence type="ECO:0000256" key="1">
    <source>
        <dbReference type="SAM" id="MobiDB-lite"/>
    </source>
</evidence>